<dbReference type="NCBIfam" id="TIGR01444">
    <property type="entry name" value="fkbM_fam"/>
    <property type="match status" value="1"/>
</dbReference>
<evidence type="ECO:0000313" key="2">
    <source>
        <dbReference type="EMBL" id="WQD79137.1"/>
    </source>
</evidence>
<protein>
    <submittedName>
        <fullName evidence="2">FkbM family methyltransferase</fullName>
    </submittedName>
</protein>
<keyword evidence="2" id="KW-0808">Transferase</keyword>
<dbReference type="GO" id="GO:0008168">
    <property type="term" value="F:methyltransferase activity"/>
    <property type="evidence" value="ECO:0007669"/>
    <property type="project" value="UniProtKB-KW"/>
</dbReference>
<keyword evidence="3" id="KW-1185">Reference proteome</keyword>
<sequence length="294" mass="32488">MTNGNIYQLVNGRHGRFLVNPHDEYIGKSLIAYGEWGEAEVRLFEQLLRPGDIAVEVGANIGSHTVPLSKAVESSGTVHAFEPQRLINQLLCANLALNDCHNVHTHLAAVGRELGQVEMCTVPPYHDCNYGGVSVGADYGSDAVMEKVPLLTVDSLNLPRVDFLKIDAEGYDLYVLQGAHATIGRCRPVVFVEANDQGYADIAHFLGDNGYDCWWYFTTLFEAQNYRGTPENIWSYLGYVLASADMLAVPREQQWQITGLPHASEKIDWGHLPLSSDNFRTGVSVQRAAPDQQA</sequence>
<name>A0ABZ0WP30_9BURK</name>
<accession>A0ABZ0WP30</accession>
<dbReference type="PANTHER" id="PTHR34203">
    <property type="entry name" value="METHYLTRANSFERASE, FKBM FAMILY PROTEIN"/>
    <property type="match status" value="1"/>
</dbReference>
<feature type="domain" description="Methyltransferase FkbM" evidence="1">
    <location>
        <begin position="56"/>
        <end position="212"/>
    </location>
</feature>
<dbReference type="Pfam" id="PF05050">
    <property type="entry name" value="Methyltransf_21"/>
    <property type="match status" value="1"/>
</dbReference>
<evidence type="ECO:0000313" key="3">
    <source>
        <dbReference type="Proteomes" id="UP001325479"/>
    </source>
</evidence>
<proteinExistence type="predicted"/>
<dbReference type="InterPro" id="IPR006342">
    <property type="entry name" value="FkbM_mtfrase"/>
</dbReference>
<gene>
    <name evidence="2" type="ORF">U0042_05385</name>
</gene>
<keyword evidence="2" id="KW-0489">Methyltransferase</keyword>
<dbReference type="RefSeq" id="WP_114814441.1">
    <property type="nucleotide sequence ID" value="NZ_CP139965.1"/>
</dbReference>
<dbReference type="Gene3D" id="3.40.50.150">
    <property type="entry name" value="Vaccinia Virus protein VP39"/>
    <property type="match status" value="1"/>
</dbReference>
<dbReference type="EMBL" id="CP139965">
    <property type="protein sequence ID" value="WQD79137.1"/>
    <property type="molecule type" value="Genomic_DNA"/>
</dbReference>
<dbReference type="SUPFAM" id="SSF53335">
    <property type="entry name" value="S-adenosyl-L-methionine-dependent methyltransferases"/>
    <property type="match status" value="1"/>
</dbReference>
<dbReference type="Proteomes" id="UP001325479">
    <property type="component" value="Chromosome"/>
</dbReference>
<reference evidence="2 3" key="1">
    <citation type="submission" date="2023-12" db="EMBL/GenBank/DDBJ databases">
        <title>Genome sequencing and assembly of bacterial species from a model synthetic community.</title>
        <authorList>
            <person name="Hogle S.L."/>
        </authorList>
    </citation>
    <scope>NUCLEOTIDE SEQUENCE [LARGE SCALE GENOMIC DNA]</scope>
    <source>
        <strain evidence="2 3">HAMBI 2494</strain>
    </source>
</reference>
<dbReference type="GO" id="GO:0032259">
    <property type="term" value="P:methylation"/>
    <property type="evidence" value="ECO:0007669"/>
    <property type="project" value="UniProtKB-KW"/>
</dbReference>
<organism evidence="2 3">
    <name type="scientific">Paraburkholderia kururiensis</name>
    <dbReference type="NCBI Taxonomy" id="984307"/>
    <lineage>
        <taxon>Bacteria</taxon>
        <taxon>Pseudomonadati</taxon>
        <taxon>Pseudomonadota</taxon>
        <taxon>Betaproteobacteria</taxon>
        <taxon>Burkholderiales</taxon>
        <taxon>Burkholderiaceae</taxon>
        <taxon>Paraburkholderia</taxon>
    </lineage>
</organism>
<dbReference type="InterPro" id="IPR029063">
    <property type="entry name" value="SAM-dependent_MTases_sf"/>
</dbReference>
<dbReference type="InterPro" id="IPR052514">
    <property type="entry name" value="SAM-dependent_MTase"/>
</dbReference>
<dbReference type="PANTHER" id="PTHR34203:SF15">
    <property type="entry name" value="SLL1173 PROTEIN"/>
    <property type="match status" value="1"/>
</dbReference>
<evidence type="ECO:0000259" key="1">
    <source>
        <dbReference type="Pfam" id="PF05050"/>
    </source>
</evidence>